<dbReference type="PANTHER" id="PTHR43060:SF15">
    <property type="entry name" value="3-HYDROXYISOBUTYRATE DEHYDROGENASE-LIKE 1, MITOCHONDRIAL-RELATED"/>
    <property type="match status" value="1"/>
</dbReference>
<dbReference type="Gene3D" id="1.10.1040.10">
    <property type="entry name" value="N-(1-d-carboxylethyl)-l-norvaline Dehydrogenase, domain 2"/>
    <property type="match status" value="1"/>
</dbReference>
<dbReference type="InterPro" id="IPR008927">
    <property type="entry name" value="6-PGluconate_DH-like_C_sf"/>
</dbReference>
<protein>
    <submittedName>
        <fullName evidence="2">6-phosphogluconate dehydrogenase</fullName>
    </submittedName>
</protein>
<evidence type="ECO:0000313" key="3">
    <source>
        <dbReference type="Proteomes" id="UP000019243"/>
    </source>
</evidence>
<dbReference type="InterPro" id="IPR029154">
    <property type="entry name" value="HIBADH-like_NADP-bd"/>
</dbReference>
<dbReference type="STRING" id="1265861.BCAMP_08060"/>
<proteinExistence type="predicted"/>
<gene>
    <name evidence="2" type="ORF">BCAMP_08060</name>
</gene>
<comment type="caution">
    <text evidence="2">The sequence shown here is derived from an EMBL/GenBank/DDBJ whole genome shotgun (WGS) entry which is preliminary data.</text>
</comment>
<reference evidence="2 3" key="1">
    <citation type="submission" date="2012-12" db="EMBL/GenBank/DDBJ databases">
        <title>Novel taxa of Listeriaceae from agricultural environments in the United States.</title>
        <authorList>
            <person name="den Bakker H.C."/>
            <person name="Allred A."/>
            <person name="Warchocki S."/>
            <person name="Wright E.M."/>
            <person name="Burrell A."/>
            <person name="Nightingale K.K."/>
            <person name="Kephart D."/>
            <person name="Wiedmann M."/>
        </authorList>
    </citation>
    <scope>NUCLEOTIDE SEQUENCE [LARGE SCALE GENOMIC DNA]</scope>
    <source>
        <strain evidence="2 3">FSL F6-1037</strain>
    </source>
</reference>
<dbReference type="AlphaFoldDB" id="W7CTF5"/>
<evidence type="ECO:0000259" key="1">
    <source>
        <dbReference type="Pfam" id="PF14833"/>
    </source>
</evidence>
<dbReference type="EMBL" id="AODH01000031">
    <property type="protein sequence ID" value="EUJ39091.1"/>
    <property type="molecule type" value="Genomic_DNA"/>
</dbReference>
<keyword evidence="3" id="KW-1185">Reference proteome</keyword>
<dbReference type="InterPro" id="IPR013328">
    <property type="entry name" value="6PGD_dom2"/>
</dbReference>
<accession>W7CTF5</accession>
<sequence length="139" mass="15117">MFEQIGATIVYQGSAGNGQHTKMVNQIAVAGTMLGVVEAIVYAEKMQLDVNNVLKAVASGAAGSWTMSNLAPRIVAGDFEPGFFIKHFIKDMKIALDEAEKCHFELPGLATAERLYEQLAINGLSEKGTQALYHYYFAN</sequence>
<name>W7CTF5_9LIST</name>
<organism evidence="2 3">
    <name type="scientific">Brochothrix campestris FSL F6-1037</name>
    <dbReference type="NCBI Taxonomy" id="1265861"/>
    <lineage>
        <taxon>Bacteria</taxon>
        <taxon>Bacillati</taxon>
        <taxon>Bacillota</taxon>
        <taxon>Bacilli</taxon>
        <taxon>Bacillales</taxon>
        <taxon>Listeriaceae</taxon>
        <taxon>Brochothrix</taxon>
    </lineage>
</organism>
<dbReference type="PANTHER" id="PTHR43060">
    <property type="entry name" value="3-HYDROXYISOBUTYRATE DEHYDROGENASE-LIKE 1, MITOCHONDRIAL-RELATED"/>
    <property type="match status" value="1"/>
</dbReference>
<feature type="domain" description="3-hydroxyisobutyrate dehydrogenase-like NAD-binding" evidence="1">
    <location>
        <begin position="16"/>
        <end position="136"/>
    </location>
</feature>
<dbReference type="GO" id="GO:0051287">
    <property type="term" value="F:NAD binding"/>
    <property type="evidence" value="ECO:0007669"/>
    <property type="project" value="InterPro"/>
</dbReference>
<dbReference type="PATRIC" id="fig|1265861.3.peg.1583"/>
<evidence type="ECO:0000313" key="2">
    <source>
        <dbReference type="EMBL" id="EUJ39091.1"/>
    </source>
</evidence>
<dbReference type="Proteomes" id="UP000019243">
    <property type="component" value="Unassembled WGS sequence"/>
</dbReference>
<dbReference type="Pfam" id="PF14833">
    <property type="entry name" value="NAD_binding_11"/>
    <property type="match status" value="1"/>
</dbReference>
<dbReference type="SUPFAM" id="SSF48179">
    <property type="entry name" value="6-phosphogluconate dehydrogenase C-terminal domain-like"/>
    <property type="match status" value="1"/>
</dbReference>